<organism evidence="2 3">
    <name type="scientific">Vibrio gazogenes</name>
    <dbReference type="NCBI Taxonomy" id="687"/>
    <lineage>
        <taxon>Bacteria</taxon>
        <taxon>Pseudomonadati</taxon>
        <taxon>Pseudomonadota</taxon>
        <taxon>Gammaproteobacteria</taxon>
        <taxon>Vibrionales</taxon>
        <taxon>Vibrionaceae</taxon>
        <taxon>Vibrio</taxon>
    </lineage>
</organism>
<keyword evidence="1" id="KW-0812">Transmembrane</keyword>
<keyword evidence="1" id="KW-0472">Membrane</keyword>
<dbReference type="EMBL" id="CP018836">
    <property type="protein sequence ID" value="ASA57941.1"/>
    <property type="molecule type" value="Genomic_DNA"/>
</dbReference>
<reference evidence="2 3" key="1">
    <citation type="submission" date="2016-12" db="EMBL/GenBank/DDBJ databases">
        <authorList>
            <person name="Song W.-J."/>
            <person name="Kurnit D.M."/>
        </authorList>
    </citation>
    <scope>NUCLEOTIDE SEQUENCE [LARGE SCALE GENOMIC DNA]</scope>
    <source>
        <strain evidence="2 3">ATCC 43942</strain>
    </source>
</reference>
<dbReference type="AlphaFoldDB" id="A0A1Z2SL65"/>
<protein>
    <submittedName>
        <fullName evidence="2">Uncharacterized protein</fullName>
    </submittedName>
</protein>
<accession>A0A1Z2SL65</accession>
<gene>
    <name evidence="2" type="ORF">BSQ33_19735</name>
</gene>
<sequence>MSTHNAKLSAAAFNVLACAFCMLTYVKNTQHHTDRQAENMAWLRIMSENNARNKVCPVEPAKRTEL</sequence>
<proteinExistence type="predicted"/>
<evidence type="ECO:0000313" key="3">
    <source>
        <dbReference type="Proteomes" id="UP000196708"/>
    </source>
</evidence>
<dbReference type="KEGG" id="vga:BSQ33_19735"/>
<evidence type="ECO:0000313" key="2">
    <source>
        <dbReference type="EMBL" id="ASA57941.1"/>
    </source>
</evidence>
<evidence type="ECO:0000256" key="1">
    <source>
        <dbReference type="SAM" id="Phobius"/>
    </source>
</evidence>
<dbReference type="Proteomes" id="UP000196708">
    <property type="component" value="Chromosome 2"/>
</dbReference>
<keyword evidence="1" id="KW-1133">Transmembrane helix</keyword>
<feature type="transmembrane region" description="Helical" evidence="1">
    <location>
        <begin position="6"/>
        <end position="26"/>
    </location>
</feature>
<name>A0A1Z2SL65_VIBGA</name>